<evidence type="ECO:0000313" key="2">
    <source>
        <dbReference type="Proteomes" id="UP000699462"/>
    </source>
</evidence>
<name>A0A8T0D8Y7_9TREM</name>
<comment type="caution">
    <text evidence="1">The sequence shown here is derived from an EMBL/GenBank/DDBJ whole genome shotgun (WGS) entry which is preliminary data.</text>
</comment>
<organism evidence="1 2">
    <name type="scientific">Paragonimus westermani</name>
    <dbReference type="NCBI Taxonomy" id="34504"/>
    <lineage>
        <taxon>Eukaryota</taxon>
        <taxon>Metazoa</taxon>
        <taxon>Spiralia</taxon>
        <taxon>Lophotrochozoa</taxon>
        <taxon>Platyhelminthes</taxon>
        <taxon>Trematoda</taxon>
        <taxon>Digenea</taxon>
        <taxon>Plagiorchiida</taxon>
        <taxon>Troglotremata</taxon>
        <taxon>Troglotrematidae</taxon>
        <taxon>Paragonimus</taxon>
    </lineage>
</organism>
<protein>
    <submittedName>
        <fullName evidence="1">Uncharacterized protein</fullName>
    </submittedName>
</protein>
<dbReference type="AlphaFoldDB" id="A0A8T0D8Y7"/>
<dbReference type="OrthoDB" id="10488613at2759"/>
<dbReference type="EMBL" id="JTDF01009051">
    <property type="protein sequence ID" value="KAF8564305.1"/>
    <property type="molecule type" value="Genomic_DNA"/>
</dbReference>
<evidence type="ECO:0000313" key="1">
    <source>
        <dbReference type="EMBL" id="KAF8564305.1"/>
    </source>
</evidence>
<reference evidence="1 2" key="1">
    <citation type="submission" date="2019-07" db="EMBL/GenBank/DDBJ databases">
        <title>Annotation for the trematode Paragonimus westermani.</title>
        <authorList>
            <person name="Choi Y.-J."/>
        </authorList>
    </citation>
    <scope>NUCLEOTIDE SEQUENCE [LARGE SCALE GENOMIC DNA]</scope>
    <source>
        <strain evidence="1">180907_Pwestermani</strain>
    </source>
</reference>
<proteinExistence type="predicted"/>
<sequence length="123" mass="14193">MRTIDPYNCAQVLRERCVSSERPINELVSNAIHCMLCPQPRPPCPRYCPVYYYTTHAAPWIRIRLSDVFQLYTMSANANNRCLRTLARMASSLHAYYHWSTSCFCVPDRGISTNMDHLSEAVC</sequence>
<accession>A0A8T0D8Y7</accession>
<keyword evidence="2" id="KW-1185">Reference proteome</keyword>
<dbReference type="Proteomes" id="UP000699462">
    <property type="component" value="Unassembled WGS sequence"/>
</dbReference>
<gene>
    <name evidence="1" type="ORF">P879_01454</name>
</gene>